<keyword evidence="1" id="KW-0732">Signal</keyword>
<proteinExistence type="predicted"/>
<dbReference type="EMBL" id="JASNQZ010000015">
    <property type="protein sequence ID" value="KAL0947459.1"/>
    <property type="molecule type" value="Genomic_DNA"/>
</dbReference>
<evidence type="ECO:0000313" key="3">
    <source>
        <dbReference type="Proteomes" id="UP001556367"/>
    </source>
</evidence>
<evidence type="ECO:0000313" key="2">
    <source>
        <dbReference type="EMBL" id="KAL0947459.1"/>
    </source>
</evidence>
<accession>A0ABR3IW09</accession>
<gene>
    <name evidence="2" type="ORF">HGRIS_013566</name>
</gene>
<dbReference type="Proteomes" id="UP001556367">
    <property type="component" value="Unassembled WGS sequence"/>
</dbReference>
<name>A0ABR3IW09_9AGAR</name>
<keyword evidence="3" id="KW-1185">Reference proteome</keyword>
<reference evidence="3" key="1">
    <citation type="submission" date="2024-06" db="EMBL/GenBank/DDBJ databases">
        <title>Multi-omics analyses provide insights into the biosynthesis of the anticancer antibiotic pleurotin in Hohenbuehelia grisea.</title>
        <authorList>
            <person name="Weaver J.A."/>
            <person name="Alberti F."/>
        </authorList>
    </citation>
    <scope>NUCLEOTIDE SEQUENCE [LARGE SCALE GENOMIC DNA]</scope>
    <source>
        <strain evidence="3">T-177</strain>
    </source>
</reference>
<feature type="chain" id="PRO_5046775128" evidence="1">
    <location>
        <begin position="22"/>
        <end position="221"/>
    </location>
</feature>
<organism evidence="2 3">
    <name type="scientific">Hohenbuehelia grisea</name>
    <dbReference type="NCBI Taxonomy" id="104357"/>
    <lineage>
        <taxon>Eukaryota</taxon>
        <taxon>Fungi</taxon>
        <taxon>Dikarya</taxon>
        <taxon>Basidiomycota</taxon>
        <taxon>Agaricomycotina</taxon>
        <taxon>Agaricomycetes</taxon>
        <taxon>Agaricomycetidae</taxon>
        <taxon>Agaricales</taxon>
        <taxon>Pleurotineae</taxon>
        <taxon>Pleurotaceae</taxon>
        <taxon>Hohenbuehelia</taxon>
    </lineage>
</organism>
<protein>
    <submittedName>
        <fullName evidence="2">Uncharacterized protein</fullName>
    </submittedName>
</protein>
<comment type="caution">
    <text evidence="2">The sequence shown here is derived from an EMBL/GenBank/DDBJ whole genome shotgun (WGS) entry which is preliminary data.</text>
</comment>
<sequence>MKFSVAYAAAFLTLLAGFANAAVISHLLPRAPNLQSYLGAPRRFYRAVYKDEITAVGTRYVKDKSPADHKTNSGDFSPAPTGGLYVFNNPDEAMTWGDCYTRGTQFESKGYYLAVFEYTPNPSLKTHTFVNGDAAWLKFVNDNYKSGTKASGFDIVEGPISATGERRAQVLYEREGASIWQGAFITPAALKTLKIAELIPVRVDKKRPNNLRRCCTNCIIM</sequence>
<evidence type="ECO:0000256" key="1">
    <source>
        <dbReference type="SAM" id="SignalP"/>
    </source>
</evidence>
<feature type="signal peptide" evidence="1">
    <location>
        <begin position="1"/>
        <end position="21"/>
    </location>
</feature>